<dbReference type="STRING" id="70415.A0A5S6QDN0"/>
<accession>A0A5S6QDN0</accession>
<reference evidence="8" key="1">
    <citation type="submission" date="2019-12" db="UniProtKB">
        <authorList>
            <consortium name="WormBaseParasite"/>
        </authorList>
    </citation>
    <scope>IDENTIFICATION</scope>
</reference>
<dbReference type="InterPro" id="IPR007051">
    <property type="entry name" value="CHORD_dom"/>
</dbReference>
<dbReference type="WBParaSite" id="TMUE_1000005190.1">
    <property type="protein sequence ID" value="TMUE_1000005190.1"/>
    <property type="gene ID" value="WBGene00285229"/>
</dbReference>
<evidence type="ECO:0000256" key="1">
    <source>
        <dbReference type="ARBA" id="ARBA00022723"/>
    </source>
</evidence>
<sequence>MRELLLFSGQKSSRTHALNWRPFGKCWQGKNARIPVGKIDRFIITQPDSGKDLVLWMSMLNCYNCGCGQLFDPEANNEEACTFHPGEPVFHDVYKQWSCCKKRTRDFTDFLNIKGCTKGPHNPNRPEKPKKPRSPKLEQDEVITYEAPAAKPAAAAPRPPTAEELKVVPLSVAESLRNLWNRWQAKADGNGIAGDGARKKLVCQNAGCGQLQEEASSECLYHPGVPVFHEGLKYWSCCQKGTTDFGNFLKQSGCTRGSHNYDQTNKPNLSVCRYDWFQTGEAVTVNIYARAALVEKCRISLSSVHLKAEIAFDYGEKFFDLDVPLWGEVDVAASSAVLNASKVEIQLRKANPGAWASLTYQ</sequence>
<evidence type="ECO:0000313" key="7">
    <source>
        <dbReference type="Proteomes" id="UP000046395"/>
    </source>
</evidence>
<dbReference type="AlphaFoldDB" id="A0A5S6QDN0"/>
<keyword evidence="7" id="KW-1185">Reference proteome</keyword>
<evidence type="ECO:0000259" key="6">
    <source>
        <dbReference type="PROSITE" id="PS51401"/>
    </source>
</evidence>
<feature type="domain" description="CHORD" evidence="6">
    <location>
        <begin position="62"/>
        <end position="121"/>
    </location>
</feature>
<feature type="domain" description="CHORD" evidence="6">
    <location>
        <begin position="203"/>
        <end position="259"/>
    </location>
</feature>
<feature type="region of interest" description="Disordered" evidence="4">
    <location>
        <begin position="118"/>
        <end position="138"/>
    </location>
</feature>
<dbReference type="Gene3D" id="4.10.1130.20">
    <property type="match status" value="2"/>
</dbReference>
<protein>
    <submittedName>
        <fullName evidence="8">CS domain-containing protein</fullName>
    </submittedName>
</protein>
<evidence type="ECO:0000256" key="3">
    <source>
        <dbReference type="ARBA" id="ARBA00022833"/>
    </source>
</evidence>
<dbReference type="SUPFAM" id="SSF49764">
    <property type="entry name" value="HSP20-like chaperones"/>
    <property type="match status" value="1"/>
</dbReference>
<dbReference type="Gene3D" id="2.60.40.790">
    <property type="match status" value="1"/>
</dbReference>
<keyword evidence="3" id="KW-0862">Zinc</keyword>
<evidence type="ECO:0000259" key="5">
    <source>
        <dbReference type="PROSITE" id="PS51203"/>
    </source>
</evidence>
<dbReference type="InterPro" id="IPR008978">
    <property type="entry name" value="HSP20-like_chaperone"/>
</dbReference>
<dbReference type="PROSITE" id="PS51401">
    <property type="entry name" value="CHORD"/>
    <property type="match status" value="2"/>
</dbReference>
<dbReference type="InterPro" id="IPR007052">
    <property type="entry name" value="CS_dom"/>
</dbReference>
<dbReference type="PANTHER" id="PTHR46983:SF3">
    <property type="entry name" value="CHPADIPLOID STATE MAINTENANCE PROTEIN CHPA"/>
    <property type="match status" value="1"/>
</dbReference>
<dbReference type="PROSITE" id="PS51203">
    <property type="entry name" value="CS"/>
    <property type="match status" value="1"/>
</dbReference>
<proteinExistence type="predicted"/>
<dbReference type="InterPro" id="IPR039790">
    <property type="entry name" value="CHRD1"/>
</dbReference>
<name>A0A5S6QDN0_TRIMR</name>
<dbReference type="Pfam" id="PF04968">
    <property type="entry name" value="CHORD"/>
    <property type="match status" value="2"/>
</dbReference>
<dbReference type="Proteomes" id="UP000046395">
    <property type="component" value="Unassembled WGS sequence"/>
</dbReference>
<keyword evidence="2" id="KW-0677">Repeat</keyword>
<evidence type="ECO:0000256" key="4">
    <source>
        <dbReference type="SAM" id="MobiDB-lite"/>
    </source>
</evidence>
<dbReference type="PANTHER" id="PTHR46983">
    <property type="entry name" value="CYSTEINE AND HISTIDINE-RICH DOMAIN-CONTAINING PROTEIN 1"/>
    <property type="match status" value="1"/>
</dbReference>
<dbReference type="GO" id="GO:0046872">
    <property type="term" value="F:metal ion binding"/>
    <property type="evidence" value="ECO:0007669"/>
    <property type="project" value="UniProtKB-KW"/>
</dbReference>
<feature type="compositionally biased region" description="Basic and acidic residues" evidence="4">
    <location>
        <begin position="124"/>
        <end position="138"/>
    </location>
</feature>
<organism evidence="7 8">
    <name type="scientific">Trichuris muris</name>
    <name type="common">Mouse whipworm</name>
    <dbReference type="NCBI Taxonomy" id="70415"/>
    <lineage>
        <taxon>Eukaryota</taxon>
        <taxon>Metazoa</taxon>
        <taxon>Ecdysozoa</taxon>
        <taxon>Nematoda</taxon>
        <taxon>Enoplea</taxon>
        <taxon>Dorylaimia</taxon>
        <taxon>Trichinellida</taxon>
        <taxon>Trichuridae</taxon>
        <taxon>Trichuris</taxon>
    </lineage>
</organism>
<evidence type="ECO:0000313" key="8">
    <source>
        <dbReference type="WBParaSite" id="TMUE_1000005190.1"/>
    </source>
</evidence>
<evidence type="ECO:0000256" key="2">
    <source>
        <dbReference type="ARBA" id="ARBA00022737"/>
    </source>
</evidence>
<feature type="domain" description="CS" evidence="5">
    <location>
        <begin position="269"/>
        <end position="359"/>
    </location>
</feature>
<dbReference type="Pfam" id="PF04969">
    <property type="entry name" value="CS"/>
    <property type="match status" value="1"/>
</dbReference>
<keyword evidence="1" id="KW-0479">Metal-binding</keyword>